<evidence type="ECO:0000313" key="3">
    <source>
        <dbReference type="EMBL" id="MEJ5902521.1"/>
    </source>
</evidence>
<dbReference type="PANTHER" id="PTHR32182">
    <property type="entry name" value="DNA REPLICATION AND REPAIR PROTEIN RECF"/>
    <property type="match status" value="1"/>
</dbReference>
<dbReference type="SUPFAM" id="SSF52540">
    <property type="entry name" value="P-loop containing nucleoside triphosphate hydrolases"/>
    <property type="match status" value="1"/>
</dbReference>
<organism evidence="3 4">
    <name type="scientific">Ochrobactrum teleogrylli</name>
    <dbReference type="NCBI Taxonomy" id="2479765"/>
    <lineage>
        <taxon>Bacteria</taxon>
        <taxon>Pseudomonadati</taxon>
        <taxon>Pseudomonadota</taxon>
        <taxon>Alphaproteobacteria</taxon>
        <taxon>Hyphomicrobiales</taxon>
        <taxon>Brucellaceae</taxon>
        <taxon>Brucella/Ochrobactrum group</taxon>
        <taxon>Ochrobactrum</taxon>
    </lineage>
</organism>
<dbReference type="RefSeq" id="WP_339441870.1">
    <property type="nucleotide sequence ID" value="NZ_JBBHKQ010000002.1"/>
</dbReference>
<dbReference type="Pfam" id="PF13175">
    <property type="entry name" value="AAA_15"/>
    <property type="match status" value="1"/>
</dbReference>
<dbReference type="InterPro" id="IPR027417">
    <property type="entry name" value="P-loop_NTPase"/>
</dbReference>
<dbReference type="AlphaFoldDB" id="A0ABD5K368"/>
<evidence type="ECO:0000256" key="1">
    <source>
        <dbReference type="SAM" id="MobiDB-lite"/>
    </source>
</evidence>
<evidence type="ECO:0000313" key="4">
    <source>
        <dbReference type="Proteomes" id="UP001362311"/>
    </source>
</evidence>
<comment type="caution">
    <text evidence="3">The sequence shown here is derived from an EMBL/GenBank/DDBJ whole genome shotgun (WGS) entry which is preliminary data.</text>
</comment>
<feature type="compositionally biased region" description="Polar residues" evidence="1">
    <location>
        <begin position="68"/>
        <end position="77"/>
    </location>
</feature>
<feature type="region of interest" description="Disordered" evidence="1">
    <location>
        <begin position="67"/>
        <end position="86"/>
    </location>
</feature>
<name>A0ABD5K368_9HYPH</name>
<evidence type="ECO:0000259" key="2">
    <source>
        <dbReference type="Pfam" id="PF13175"/>
    </source>
</evidence>
<feature type="domain" description="Endonuclease GajA/Old nuclease/RecF-like AAA" evidence="2">
    <location>
        <begin position="1"/>
        <end position="50"/>
    </location>
</feature>
<dbReference type="InterPro" id="IPR041685">
    <property type="entry name" value="AAA_GajA/Old/RecF-like"/>
</dbReference>
<dbReference type="EMBL" id="JBBHKQ010000002">
    <property type="protein sequence ID" value="MEJ5902521.1"/>
    <property type="molecule type" value="Genomic_DNA"/>
</dbReference>
<protein>
    <submittedName>
        <fullName evidence="3">AAA family ATPase</fullName>
    </submittedName>
</protein>
<dbReference type="Gene3D" id="3.40.50.300">
    <property type="entry name" value="P-loop containing nucleotide triphosphate hydrolases"/>
    <property type="match status" value="1"/>
</dbReference>
<dbReference type="Proteomes" id="UP001362311">
    <property type="component" value="Unassembled WGS sequence"/>
</dbReference>
<sequence length="127" mass="13387">MYLANLKVSNFRKFSKVSLDFNEGLNIIVGPDNVGKSAVVDALRLLLAGADDPYLLQNNDIFAGVKSGPNQANSSGNAPHKPSKSDQAGHCQVVWAGLRAACACVFQVAISAVYSAHRQKASALACL</sequence>
<reference evidence="3 4" key="1">
    <citation type="submission" date="2024-03" db="EMBL/GenBank/DDBJ databases">
        <title>Reference genomes for the five species model microbial community.</title>
        <authorList>
            <person name="Padfield D."/>
        </authorList>
    </citation>
    <scope>NUCLEOTIDE SEQUENCE [LARGE SCALE GENOMIC DNA]</scope>
    <source>
        <strain evidence="3 4">AB1</strain>
    </source>
</reference>
<dbReference type="PANTHER" id="PTHR32182:SF22">
    <property type="entry name" value="ATP-DEPENDENT ENDONUCLEASE, OLD FAMILY-RELATED"/>
    <property type="match status" value="1"/>
</dbReference>
<accession>A0ABD5K368</accession>
<gene>
    <name evidence="3" type="ORF">WIX40_20755</name>
</gene>
<proteinExistence type="predicted"/>